<gene>
    <name evidence="1" type="ORF">C5167_009739</name>
</gene>
<evidence type="ECO:0000313" key="1">
    <source>
        <dbReference type="EMBL" id="RZC66053.1"/>
    </source>
</evidence>
<sequence length="315" mass="36294">MSSIFNLLVRVSTLTNAGSTTTTKTARFSQFIQVKLYHDETHYQHGVPGIPTDGKLVLLRNSNNGSQLYLLGTNPAYRESARTIKKVISSLRPDVVAFQQAMSQAEDNRQADAFRDWIPANKSWYSLFLRSMRTPGGLVNKIIMFLKNVEDLRQQEEEDDIGPDFKVAMEESLKVEAKLVSIGHDLDDIVQQLDSFDHIPLRILYQRFKAINTFDKLKFLFISFFSETGSRPNMREDNRFSRLLLSERHKVKVEDEDIVMFTSLRRMEERLIVAVVGIAHMDGIEQLWKREEANDNKQTLTEGSACQQRDRDVKM</sequence>
<reference evidence="1 2" key="1">
    <citation type="journal article" date="2018" name="Science">
        <title>The opium poppy genome and morphinan production.</title>
        <authorList>
            <person name="Guo L."/>
            <person name="Winzer T."/>
            <person name="Yang X."/>
            <person name="Li Y."/>
            <person name="Ning Z."/>
            <person name="He Z."/>
            <person name="Teodor R."/>
            <person name="Lu Y."/>
            <person name="Bowser T.A."/>
            <person name="Graham I.A."/>
            <person name="Ye K."/>
        </authorList>
    </citation>
    <scope>NUCLEOTIDE SEQUENCE [LARGE SCALE GENOMIC DNA]</scope>
    <source>
        <strain evidence="2">cv. HN1</strain>
        <tissue evidence="1">Leaves</tissue>
    </source>
</reference>
<dbReference type="PANTHER" id="PTHR21530">
    <property type="entry name" value="PHEROMONE SHUTDOWN PROTEIN"/>
    <property type="match status" value="1"/>
</dbReference>
<dbReference type="PANTHER" id="PTHR21530:SF7">
    <property type="entry name" value="TRAB DOMAIN-CONTAINING PROTEIN"/>
    <property type="match status" value="1"/>
</dbReference>
<dbReference type="Gramene" id="RZC66053">
    <property type="protein sequence ID" value="RZC66053"/>
    <property type="gene ID" value="C5167_009739"/>
</dbReference>
<evidence type="ECO:0008006" key="3">
    <source>
        <dbReference type="Google" id="ProtNLM"/>
    </source>
</evidence>
<keyword evidence="2" id="KW-1185">Reference proteome</keyword>
<organism evidence="1 2">
    <name type="scientific">Papaver somniferum</name>
    <name type="common">Opium poppy</name>
    <dbReference type="NCBI Taxonomy" id="3469"/>
    <lineage>
        <taxon>Eukaryota</taxon>
        <taxon>Viridiplantae</taxon>
        <taxon>Streptophyta</taxon>
        <taxon>Embryophyta</taxon>
        <taxon>Tracheophyta</taxon>
        <taxon>Spermatophyta</taxon>
        <taxon>Magnoliopsida</taxon>
        <taxon>Ranunculales</taxon>
        <taxon>Papaveraceae</taxon>
        <taxon>Papaveroideae</taxon>
        <taxon>Papaver</taxon>
    </lineage>
</organism>
<dbReference type="Proteomes" id="UP000316621">
    <property type="component" value="Chromosome 6"/>
</dbReference>
<dbReference type="InterPro" id="IPR046345">
    <property type="entry name" value="TraB_PrgY-like"/>
</dbReference>
<dbReference type="AlphaFoldDB" id="A0A4Y7JYA3"/>
<evidence type="ECO:0000313" key="2">
    <source>
        <dbReference type="Proteomes" id="UP000316621"/>
    </source>
</evidence>
<accession>A0A4Y7JYA3</accession>
<name>A0A4Y7JYA3_PAPSO</name>
<proteinExistence type="predicted"/>
<dbReference type="EMBL" id="CM010720">
    <property type="protein sequence ID" value="RZC66053.1"/>
    <property type="molecule type" value="Genomic_DNA"/>
</dbReference>
<protein>
    <recommendedName>
        <fullName evidence="3">TraB family protein</fullName>
    </recommendedName>
</protein>